<dbReference type="AlphaFoldDB" id="A0A673V893"/>
<dbReference type="Ensembl" id="ENSSSUT00005034031.1">
    <property type="protein sequence ID" value="ENSSSUP00005029822.1"/>
    <property type="gene ID" value="ENSSSUG00005019246.1"/>
</dbReference>
<dbReference type="CDD" id="cd07765">
    <property type="entry name" value="KRAB_A-box"/>
    <property type="match status" value="1"/>
</dbReference>
<accession>A0A673V893</accession>
<dbReference type="InterPro" id="IPR050169">
    <property type="entry name" value="Krueppel_C2H2_ZnF"/>
</dbReference>
<reference evidence="2 3" key="1">
    <citation type="submission" date="2019-05" db="EMBL/GenBank/DDBJ databases">
        <title>A Chromosome-scale Meerkat (S. suricatta) Genome Assembly.</title>
        <authorList>
            <person name="Dudchenko O."/>
            <person name="Lieberman Aiden E."/>
            <person name="Tung J."/>
            <person name="Barreiro L.B."/>
            <person name="Clutton-Brock T.H."/>
        </authorList>
    </citation>
    <scope>NUCLEOTIDE SEQUENCE [LARGE SCALE GENOMIC DNA]</scope>
</reference>
<evidence type="ECO:0000259" key="1">
    <source>
        <dbReference type="PROSITE" id="PS50805"/>
    </source>
</evidence>
<keyword evidence="3" id="KW-1185">Reference proteome</keyword>
<dbReference type="PROSITE" id="PS50805">
    <property type="entry name" value="KRAB"/>
    <property type="match status" value="1"/>
</dbReference>
<dbReference type="Proteomes" id="UP000472268">
    <property type="component" value="Chromosome 14"/>
</dbReference>
<dbReference type="GO" id="GO:0006355">
    <property type="term" value="P:regulation of DNA-templated transcription"/>
    <property type="evidence" value="ECO:0007669"/>
    <property type="project" value="InterPro"/>
</dbReference>
<dbReference type="PANTHER" id="PTHR23232:SF163">
    <property type="entry name" value="ZINC FINGER PROTEIN 589"/>
    <property type="match status" value="1"/>
</dbReference>
<protein>
    <recommendedName>
        <fullName evidence="1">KRAB domain-containing protein</fullName>
    </recommendedName>
</protein>
<evidence type="ECO:0000313" key="3">
    <source>
        <dbReference type="Proteomes" id="UP000472268"/>
    </source>
</evidence>
<dbReference type="Pfam" id="PF01352">
    <property type="entry name" value="KRAB"/>
    <property type="match status" value="1"/>
</dbReference>
<reference evidence="2" key="3">
    <citation type="submission" date="2025-09" db="UniProtKB">
        <authorList>
            <consortium name="Ensembl"/>
        </authorList>
    </citation>
    <scope>IDENTIFICATION</scope>
</reference>
<dbReference type="InterPro" id="IPR001909">
    <property type="entry name" value="KRAB"/>
</dbReference>
<sequence length="96" mass="10383">FCPRPHVPGPVTSQDVAVEFIQEEWEHLGSAQRALYREVMLENYRILASLGKSGPGPIICTGLGGRHQAAPWEGHGTQLPSAHVVCLADGKRGDVK</sequence>
<dbReference type="Gene3D" id="6.10.140.140">
    <property type="match status" value="1"/>
</dbReference>
<dbReference type="PANTHER" id="PTHR23232">
    <property type="entry name" value="KRAB DOMAIN C2H2 ZINC FINGER"/>
    <property type="match status" value="1"/>
</dbReference>
<name>A0A673V893_SURSU</name>
<feature type="domain" description="KRAB" evidence="1">
    <location>
        <begin position="11"/>
        <end position="82"/>
    </location>
</feature>
<organism evidence="2 3">
    <name type="scientific">Suricata suricatta</name>
    <name type="common">Meerkat</name>
    <dbReference type="NCBI Taxonomy" id="37032"/>
    <lineage>
        <taxon>Eukaryota</taxon>
        <taxon>Metazoa</taxon>
        <taxon>Chordata</taxon>
        <taxon>Craniata</taxon>
        <taxon>Vertebrata</taxon>
        <taxon>Euteleostomi</taxon>
        <taxon>Mammalia</taxon>
        <taxon>Eutheria</taxon>
        <taxon>Laurasiatheria</taxon>
        <taxon>Carnivora</taxon>
        <taxon>Feliformia</taxon>
        <taxon>Herpestidae</taxon>
        <taxon>Suricata</taxon>
    </lineage>
</organism>
<dbReference type="SUPFAM" id="SSF109640">
    <property type="entry name" value="KRAB domain (Kruppel-associated box)"/>
    <property type="match status" value="1"/>
</dbReference>
<dbReference type="InterPro" id="IPR036051">
    <property type="entry name" value="KRAB_dom_sf"/>
</dbReference>
<dbReference type="SMART" id="SM00349">
    <property type="entry name" value="KRAB"/>
    <property type="match status" value="1"/>
</dbReference>
<reference evidence="2" key="2">
    <citation type="submission" date="2025-08" db="UniProtKB">
        <authorList>
            <consortium name="Ensembl"/>
        </authorList>
    </citation>
    <scope>IDENTIFICATION</scope>
</reference>
<proteinExistence type="predicted"/>
<evidence type="ECO:0000313" key="2">
    <source>
        <dbReference type="Ensembl" id="ENSSSUP00005029822.1"/>
    </source>
</evidence>